<dbReference type="PANTHER" id="PTHR13798">
    <property type="entry name" value="RNA BINDING MOTIF RBM PROTEIN -RELATED"/>
    <property type="match status" value="1"/>
</dbReference>
<feature type="domain" description="RRM" evidence="5">
    <location>
        <begin position="5"/>
        <end position="83"/>
    </location>
</feature>
<dbReference type="PANTHER" id="PTHR13798:SF11">
    <property type="entry name" value="RNA-BINDING PROTEIN 7-RELATED"/>
    <property type="match status" value="1"/>
</dbReference>
<protein>
    <recommendedName>
        <fullName evidence="5">RRM domain-containing protein</fullName>
    </recommendedName>
</protein>
<evidence type="ECO:0000256" key="3">
    <source>
        <dbReference type="ARBA" id="ARBA00023242"/>
    </source>
</evidence>
<dbReference type="InterPro" id="IPR035979">
    <property type="entry name" value="RBD_domain_sf"/>
</dbReference>
<keyword evidence="2 4" id="KW-0694">RNA-binding</keyword>
<accession>A0A2U9R3U4</accession>
<dbReference type="VEuPathDB" id="FungiDB:C5L36_0B12380"/>
<name>A0A2U9R3U4_PICKU</name>
<dbReference type="EMBL" id="CP028774">
    <property type="protein sequence ID" value="AWU76010.1"/>
    <property type="molecule type" value="Genomic_DNA"/>
</dbReference>
<keyword evidence="3" id="KW-0539">Nucleus</keyword>
<dbReference type="InterPro" id="IPR000504">
    <property type="entry name" value="RRM_dom"/>
</dbReference>
<dbReference type="InterPro" id="IPR052285">
    <property type="entry name" value="NEXT_complex_subunit"/>
</dbReference>
<evidence type="ECO:0000256" key="2">
    <source>
        <dbReference type="ARBA" id="ARBA00022884"/>
    </source>
</evidence>
<dbReference type="PROSITE" id="PS50102">
    <property type="entry name" value="RRM"/>
    <property type="match status" value="1"/>
</dbReference>
<comment type="subcellular location">
    <subcellularLocation>
        <location evidence="1">Nucleus</location>
        <location evidence="1">Nucleoplasm</location>
    </subcellularLocation>
</comment>
<dbReference type="InterPro" id="IPR012677">
    <property type="entry name" value="Nucleotide-bd_a/b_plait_sf"/>
</dbReference>
<sequence>MDTETSLYVGNLDAQVDDALLYELFLQLAPVSSVRLPRDRVSGTHQGFAFVRFPSSADAEYVLKVADGIVLYGRSLRVDRERNGRRH</sequence>
<keyword evidence="7" id="KW-1185">Reference proteome</keyword>
<dbReference type="Pfam" id="PF00076">
    <property type="entry name" value="RRM_1"/>
    <property type="match status" value="1"/>
</dbReference>
<dbReference type="OrthoDB" id="10259687at2759"/>
<dbReference type="STRING" id="4909.A0A2U9R3U4"/>
<evidence type="ECO:0000256" key="4">
    <source>
        <dbReference type="PROSITE-ProRule" id="PRU00176"/>
    </source>
</evidence>
<dbReference type="KEGG" id="pkz:C5L36_0B12380"/>
<dbReference type="GeneID" id="40383775"/>
<dbReference type="SUPFAM" id="SSF54928">
    <property type="entry name" value="RNA-binding domain, RBD"/>
    <property type="match status" value="1"/>
</dbReference>
<dbReference type="GO" id="GO:0005654">
    <property type="term" value="C:nucleoplasm"/>
    <property type="evidence" value="ECO:0007669"/>
    <property type="project" value="UniProtKB-SubCell"/>
</dbReference>
<proteinExistence type="predicted"/>
<evidence type="ECO:0000313" key="7">
    <source>
        <dbReference type="Proteomes" id="UP000249293"/>
    </source>
</evidence>
<dbReference type="Gene3D" id="3.30.70.330">
    <property type="match status" value="1"/>
</dbReference>
<dbReference type="RefSeq" id="XP_029321487.1">
    <property type="nucleotide sequence ID" value="XM_029465628.1"/>
</dbReference>
<dbReference type="AlphaFoldDB" id="A0A2U9R3U4"/>
<organism evidence="6 7">
    <name type="scientific">Pichia kudriavzevii</name>
    <name type="common">Yeast</name>
    <name type="synonym">Issatchenkia orientalis</name>
    <dbReference type="NCBI Taxonomy" id="4909"/>
    <lineage>
        <taxon>Eukaryota</taxon>
        <taxon>Fungi</taxon>
        <taxon>Dikarya</taxon>
        <taxon>Ascomycota</taxon>
        <taxon>Saccharomycotina</taxon>
        <taxon>Pichiomycetes</taxon>
        <taxon>Pichiales</taxon>
        <taxon>Pichiaceae</taxon>
        <taxon>Pichia</taxon>
    </lineage>
</organism>
<dbReference type="GO" id="GO:0003723">
    <property type="term" value="F:RNA binding"/>
    <property type="evidence" value="ECO:0007669"/>
    <property type="project" value="UniProtKB-UniRule"/>
</dbReference>
<dbReference type="Proteomes" id="UP000249293">
    <property type="component" value="Chromosome 2"/>
</dbReference>
<gene>
    <name evidence="6" type="ORF">C5L36_0B12380</name>
</gene>
<evidence type="ECO:0000259" key="5">
    <source>
        <dbReference type="PROSITE" id="PS50102"/>
    </source>
</evidence>
<dbReference type="SMART" id="SM00360">
    <property type="entry name" value="RRM"/>
    <property type="match status" value="1"/>
</dbReference>
<evidence type="ECO:0000313" key="6">
    <source>
        <dbReference type="EMBL" id="AWU76010.1"/>
    </source>
</evidence>
<reference evidence="6 7" key="1">
    <citation type="submission" date="2018-06" db="EMBL/GenBank/DDBJ databases">
        <title>Population genomics shows no distinction between pathogenic Candida krusei and environmental Pichia kudriavzevii: One species, four names.</title>
        <authorList>
            <person name="Douglass A.P."/>
            <person name="Offei B."/>
            <person name="Braun-Galleani S."/>
            <person name="Coughlan A.Y."/>
            <person name="Martos A."/>
            <person name="Ortiz-Merino R.A."/>
            <person name="Byrne K.P."/>
            <person name="Wolfe K.H."/>
        </authorList>
    </citation>
    <scope>NUCLEOTIDE SEQUENCE [LARGE SCALE GENOMIC DNA]</scope>
    <source>
        <strain evidence="6 7">CBS573</strain>
    </source>
</reference>
<evidence type="ECO:0000256" key="1">
    <source>
        <dbReference type="ARBA" id="ARBA00004642"/>
    </source>
</evidence>